<dbReference type="EMBL" id="JAODOP010000004">
    <property type="protein sequence ID" value="MEF3833660.1"/>
    <property type="molecule type" value="Genomic_DNA"/>
</dbReference>
<evidence type="ECO:0000256" key="2">
    <source>
        <dbReference type="SAM" id="SignalP"/>
    </source>
</evidence>
<feature type="signal peptide" evidence="2">
    <location>
        <begin position="1"/>
        <end position="19"/>
    </location>
</feature>
<evidence type="ECO:0000313" key="5">
    <source>
        <dbReference type="Proteomes" id="UP001337305"/>
    </source>
</evidence>
<protein>
    <submittedName>
        <fullName evidence="4">T9SS type A sorting domain-containing protein</fullName>
    </submittedName>
</protein>
<dbReference type="Proteomes" id="UP001337305">
    <property type="component" value="Unassembled WGS sequence"/>
</dbReference>
<feature type="domain" description="Secretion system C-terminal sorting" evidence="3">
    <location>
        <begin position="41"/>
        <end position="109"/>
    </location>
</feature>
<evidence type="ECO:0000259" key="3">
    <source>
        <dbReference type="Pfam" id="PF18962"/>
    </source>
</evidence>
<dbReference type="InterPro" id="IPR026444">
    <property type="entry name" value="Secre_tail"/>
</dbReference>
<proteinExistence type="predicted"/>
<dbReference type="RefSeq" id="WP_303306000.1">
    <property type="nucleotide sequence ID" value="NZ_JAODOP010000004.1"/>
</dbReference>
<evidence type="ECO:0000313" key="4">
    <source>
        <dbReference type="EMBL" id="MEF3833660.1"/>
    </source>
</evidence>
<dbReference type="Pfam" id="PF18962">
    <property type="entry name" value="Por_Secre_tail"/>
    <property type="match status" value="1"/>
</dbReference>
<keyword evidence="5" id="KW-1185">Reference proteome</keyword>
<dbReference type="NCBIfam" id="TIGR04183">
    <property type="entry name" value="Por_Secre_tail"/>
    <property type="match status" value="1"/>
</dbReference>
<reference evidence="4 5" key="1">
    <citation type="submission" date="2022-09" db="EMBL/GenBank/DDBJ databases">
        <title>Genome sequencing of Flavivirga sp. MEBiC05379.</title>
        <authorList>
            <person name="Oh H.-M."/>
            <person name="Kwon K.K."/>
            <person name="Park M.J."/>
            <person name="Yang S.-H."/>
        </authorList>
    </citation>
    <scope>NUCLEOTIDE SEQUENCE [LARGE SCALE GENOMIC DNA]</scope>
    <source>
        <strain evidence="4 5">MEBiC05379</strain>
    </source>
</reference>
<organism evidence="4 5">
    <name type="scientific">Flavivirga spongiicola</name>
    <dbReference type="NCBI Taxonomy" id="421621"/>
    <lineage>
        <taxon>Bacteria</taxon>
        <taxon>Pseudomonadati</taxon>
        <taxon>Bacteroidota</taxon>
        <taxon>Flavobacteriia</taxon>
        <taxon>Flavobacteriales</taxon>
        <taxon>Flavobacteriaceae</taxon>
        <taxon>Flavivirga</taxon>
    </lineage>
</organism>
<keyword evidence="1 2" id="KW-0732">Signal</keyword>
<evidence type="ECO:0000256" key="1">
    <source>
        <dbReference type="ARBA" id="ARBA00022729"/>
    </source>
</evidence>
<sequence length="111" mass="12976">MKNLFCLLLIFLIYNTSFCQEKTNNVNLLNDDLKASIFKFHPNPVDNQLFIIGTVKIKRIEIIDILGKNVATYFFNKSIIKIDVSQLRSGLYLIEIRNENDKLEIKKLIKK</sequence>
<name>A0ABU7XSF9_9FLAO</name>
<comment type="caution">
    <text evidence="4">The sequence shown here is derived from an EMBL/GenBank/DDBJ whole genome shotgun (WGS) entry which is preliminary data.</text>
</comment>
<accession>A0ABU7XSF9</accession>
<feature type="chain" id="PRO_5047142037" evidence="2">
    <location>
        <begin position="20"/>
        <end position="111"/>
    </location>
</feature>
<gene>
    <name evidence="4" type="ORF">N1F79_11005</name>
</gene>